<evidence type="ECO:0008006" key="4">
    <source>
        <dbReference type="Google" id="ProtNLM"/>
    </source>
</evidence>
<keyword evidence="3" id="KW-1185">Reference proteome</keyword>
<evidence type="ECO:0000256" key="1">
    <source>
        <dbReference type="SAM" id="MobiDB-lite"/>
    </source>
</evidence>
<dbReference type="Proteomes" id="UP000219467">
    <property type="component" value="Unassembled WGS sequence"/>
</dbReference>
<accession>A0A285D526</accession>
<feature type="region of interest" description="Disordered" evidence="1">
    <location>
        <begin position="1"/>
        <end position="27"/>
    </location>
</feature>
<organism evidence="2 3">
    <name type="scientific">Cereibacter ovatus</name>
    <dbReference type="NCBI Taxonomy" id="439529"/>
    <lineage>
        <taxon>Bacteria</taxon>
        <taxon>Pseudomonadati</taxon>
        <taxon>Pseudomonadota</taxon>
        <taxon>Alphaproteobacteria</taxon>
        <taxon>Rhodobacterales</taxon>
        <taxon>Paracoccaceae</taxon>
        <taxon>Cereibacter</taxon>
    </lineage>
</organism>
<name>A0A285D526_9RHOB</name>
<evidence type="ECO:0000313" key="2">
    <source>
        <dbReference type="EMBL" id="SNX74890.1"/>
    </source>
</evidence>
<protein>
    <recommendedName>
        <fullName evidence="4">Methyl-accepting chemotaxis protein</fullName>
    </recommendedName>
</protein>
<evidence type="ECO:0000313" key="3">
    <source>
        <dbReference type="Proteomes" id="UP000219467"/>
    </source>
</evidence>
<dbReference type="AlphaFoldDB" id="A0A285D526"/>
<gene>
    <name evidence="2" type="ORF">SAMN05878503_12730</name>
</gene>
<dbReference type="SUPFAM" id="SSF58104">
    <property type="entry name" value="Methyl-accepting chemotaxis protein (MCP) signaling domain"/>
    <property type="match status" value="1"/>
</dbReference>
<dbReference type="RefSeq" id="WP_235841092.1">
    <property type="nucleotide sequence ID" value="NZ_OAOQ01000027.1"/>
</dbReference>
<sequence>MALPNQIDGTALHGTDPSGQVARPPLHQMGKPVVSTRLSRSAIRRVAKQISGLACATEKAFLRAGSSLEQAIGRFDRLSIPLTNLLALVDAGEFADAAAEAARLEERALSFAANGGPLFDRIAALAARSDVLNADLAAMRQVIRTMSIVALNARVTVASLTEQNTGLDVFTTAATSQVLEASGIIGQISETVEVLGHRIQVAAAEAQSLSHLLGRNLGQTLAGLRLDMAAFEIELARTTTEGSVLVRHGDDFRRAITTAVLSLQIGDTTRQRLEHIAAFLEPSAGVLDVDPAAARIILALAAGQLRDAHERHAAAIVTARCALRDSGQETAEIGRISARIATAPRHNLKHHLQRLRELLCDCRSAQGRLVDVAEGLSEGLNNLLQILGRMTGVEERMGMIGLNAVIACVQLGDEALALREISLQLRELAATSADRLRQINEGLSDMANEAGKTTADLSGNFRIDLDQLTQAGERVFNCLSRIETGIQTTGATIERERRMAERDVAAGVSALDGHSSAFADLAGLTPELEFWSSLLSERDAGPETPQTMAGIRNGYTMAAERLVHDTILRDLLPQAVETEPAEMPPAADDDDLSAVLF</sequence>
<reference evidence="3" key="1">
    <citation type="submission" date="2017-08" db="EMBL/GenBank/DDBJ databases">
        <authorList>
            <person name="Varghese N."/>
            <person name="Submissions S."/>
        </authorList>
    </citation>
    <scope>NUCLEOTIDE SEQUENCE [LARGE SCALE GENOMIC DNA]</scope>
    <source>
        <strain evidence="3">JA234</strain>
    </source>
</reference>
<proteinExistence type="predicted"/>
<dbReference type="EMBL" id="OAOQ01000027">
    <property type="protein sequence ID" value="SNX74890.1"/>
    <property type="molecule type" value="Genomic_DNA"/>
</dbReference>